<dbReference type="HOGENOM" id="CLU_078806_0_0_6"/>
<gene>
    <name evidence="1" type="ORF">PCA10_15350</name>
</gene>
<keyword evidence="2" id="KW-1185">Reference proteome</keyword>
<dbReference type="Proteomes" id="UP000015503">
    <property type="component" value="Chromosome"/>
</dbReference>
<evidence type="ECO:0000313" key="2">
    <source>
        <dbReference type="Proteomes" id="UP000015503"/>
    </source>
</evidence>
<dbReference type="RefSeq" id="WP_016491469.1">
    <property type="nucleotide sequence ID" value="NC_021499.1"/>
</dbReference>
<reference evidence="1 2" key="1">
    <citation type="journal article" date="2013" name="Genome Announc.">
        <title>Complete Genome Sequence of the Carbazole Degrader Pseudomonas resinovorans Strain CA10 (NBRC 106553).</title>
        <authorList>
            <person name="Shintani M."/>
            <person name="Hosoyama A."/>
            <person name="Ohji S."/>
            <person name="Tsuchikane K."/>
            <person name="Takarada H."/>
            <person name="Yamazoe A."/>
            <person name="Fujita N."/>
            <person name="Nojiri H."/>
        </authorList>
    </citation>
    <scope>NUCLEOTIDE SEQUENCE [LARGE SCALE GENOMIC DNA]</scope>
    <source>
        <strain evidence="1 2">NBRC 106553</strain>
    </source>
</reference>
<dbReference type="OrthoDB" id="4775248at2"/>
<dbReference type="AlphaFoldDB" id="S6ADG9"/>
<protein>
    <submittedName>
        <fullName evidence="1">Uncharacterized protein</fullName>
    </submittedName>
</protein>
<sequence length="305" mass="35274">MIEGNSLRSITKIVAEARGAREVSFIFPRGQVSLERQEQLGLNRLDRVGDSIVPSIIGKFSEYNSRGKEVVRRDLPLVKKSVPSYRTWKDWHGQEHSGVQHRTMDVYQRDYVPAPDEVFILAEYIQEGCFSTRRINLLDEDEGRILHLANLMLEAFGSFEIYDHAALQVAAVPLRRLQWEVLPPGKYPWKVTKDVIGPYLNRLDQSDRGVIEERMRLLAQYEPDFLATGRGGYSGYFVYGFESRKIYALESVHLNNATYVFGDDWEELSSLTKDQIINGDVYHQRIVHDKKWHWAIRNLMAMALP</sequence>
<evidence type="ECO:0000313" key="1">
    <source>
        <dbReference type="EMBL" id="BAN47267.1"/>
    </source>
</evidence>
<dbReference type="KEGG" id="pre:PCA10_15350"/>
<proteinExistence type="predicted"/>
<dbReference type="EMBL" id="AP013068">
    <property type="protein sequence ID" value="BAN47267.1"/>
    <property type="molecule type" value="Genomic_DNA"/>
</dbReference>
<name>S6ADG9_METRE</name>
<organism evidence="1 2">
    <name type="scientific">Metapseudomonas resinovorans NBRC 106553</name>
    <dbReference type="NCBI Taxonomy" id="1245471"/>
    <lineage>
        <taxon>Bacteria</taxon>
        <taxon>Pseudomonadati</taxon>
        <taxon>Pseudomonadota</taxon>
        <taxon>Gammaproteobacteria</taxon>
        <taxon>Pseudomonadales</taxon>
        <taxon>Pseudomonadaceae</taxon>
        <taxon>Metapseudomonas</taxon>
    </lineage>
</organism>
<dbReference type="eggNOG" id="ENOG502ZYRP">
    <property type="taxonomic scope" value="Bacteria"/>
</dbReference>
<dbReference type="STRING" id="1245471.PCA10_15350"/>
<accession>S6ADG9</accession>